<name>A0A517NAT3_9BACT</name>
<keyword evidence="2" id="KW-0472">Membrane</keyword>
<dbReference type="Gene3D" id="3.40.50.300">
    <property type="entry name" value="P-loop containing nucleotide triphosphate hydrolases"/>
    <property type="match status" value="1"/>
</dbReference>
<accession>A0A517NAT3</accession>
<sequence>MIWEQLISLLSIVSIFIALLVTGLCFSAYRTAAKRVHEREKRLPDATQFENLRIKIAETESLLQGYESEVQGARELIGFGKEIRGQIDELLSRRDGLRGEIAGIEKQVATLQREYNKKVGESVERLSVLDQNFMKAKRKAEREIEEHRDELKSSLRELEGEISRQKERVQQERRKQLYETQHEFDQQLTSLQIEFEHAKVGLQEKIDEANSLDQRLRELSTNVEQLQKSQSKLGGEVDGLKEQKLQLKQDIERLEKVWDRLLQQTGGGDDAERTSELWQPVIAPAEVAVKYSEEMCLEKVETYLKSCGLYFSRRMVYAFHTSLKVAEASPLAVLAGISGTGKSELPRRYAEAVGMNFLPLAVQPRWDSPQDMFGFFNYLENRFRATELGRALVQMDSHAGEAGRGWPSSIPDSHQNLSGQMLLVLLDEMNLARVEYYFSDFLSKLETRRGVDPNNPESRRKAELSLEIGRTGIGSPTMNVFVGPNVLFVGTMNEDETTQTLSDKVIDRSNLLRFGRPKTLSLENTGDTYARPSARLAASNWNDWLVPTEDMDHDRERTDEIIESLNEAMSIIRRPFAHRTSRAIRAYVANYPRIGEATFNCAMADQIEQKLLPKFRGLDPSDPEVRDALDRIRGVIEELEDAEFLEALRESRNGHQIAWSGVDRAIEGQAV</sequence>
<keyword evidence="2" id="KW-1133">Transmembrane helix</keyword>
<organism evidence="3 4">
    <name type="scientific">Rubripirellula lacrimiformis</name>
    <dbReference type="NCBI Taxonomy" id="1930273"/>
    <lineage>
        <taxon>Bacteria</taxon>
        <taxon>Pseudomonadati</taxon>
        <taxon>Planctomycetota</taxon>
        <taxon>Planctomycetia</taxon>
        <taxon>Pirellulales</taxon>
        <taxon>Pirellulaceae</taxon>
        <taxon>Rubripirellula</taxon>
    </lineage>
</organism>
<dbReference type="SUPFAM" id="SSF52540">
    <property type="entry name" value="P-loop containing nucleoside triphosphate hydrolases"/>
    <property type="match status" value="1"/>
</dbReference>
<evidence type="ECO:0000256" key="1">
    <source>
        <dbReference type="SAM" id="Coils"/>
    </source>
</evidence>
<dbReference type="EMBL" id="CP036525">
    <property type="protein sequence ID" value="QDT04239.1"/>
    <property type="molecule type" value="Genomic_DNA"/>
</dbReference>
<keyword evidence="4" id="KW-1185">Reference proteome</keyword>
<reference evidence="3 4" key="1">
    <citation type="submission" date="2019-02" db="EMBL/GenBank/DDBJ databases">
        <title>Deep-cultivation of Planctomycetes and their phenomic and genomic characterization uncovers novel biology.</title>
        <authorList>
            <person name="Wiegand S."/>
            <person name="Jogler M."/>
            <person name="Boedeker C."/>
            <person name="Pinto D."/>
            <person name="Vollmers J."/>
            <person name="Rivas-Marin E."/>
            <person name="Kohn T."/>
            <person name="Peeters S.H."/>
            <person name="Heuer A."/>
            <person name="Rast P."/>
            <person name="Oberbeckmann S."/>
            <person name="Bunk B."/>
            <person name="Jeske O."/>
            <person name="Meyerdierks A."/>
            <person name="Storesund J.E."/>
            <person name="Kallscheuer N."/>
            <person name="Luecker S."/>
            <person name="Lage O.M."/>
            <person name="Pohl T."/>
            <person name="Merkel B.J."/>
            <person name="Hornburger P."/>
            <person name="Mueller R.-W."/>
            <person name="Bruemmer F."/>
            <person name="Labrenz M."/>
            <person name="Spormann A.M."/>
            <person name="Op den Camp H."/>
            <person name="Overmann J."/>
            <person name="Amann R."/>
            <person name="Jetten M.S.M."/>
            <person name="Mascher T."/>
            <person name="Medema M.H."/>
            <person name="Devos D.P."/>
            <person name="Kaster A.-K."/>
            <person name="Ovreas L."/>
            <person name="Rohde M."/>
            <person name="Galperin M.Y."/>
            <person name="Jogler C."/>
        </authorList>
    </citation>
    <scope>NUCLEOTIDE SEQUENCE [LARGE SCALE GENOMIC DNA]</scope>
    <source>
        <strain evidence="3 4">K22_7</strain>
    </source>
</reference>
<evidence type="ECO:0000313" key="3">
    <source>
        <dbReference type="EMBL" id="QDT04239.1"/>
    </source>
</evidence>
<dbReference type="PANTHER" id="PTHR23159">
    <property type="entry name" value="CENTROSOMAL PROTEIN 2"/>
    <property type="match status" value="1"/>
</dbReference>
<proteinExistence type="predicted"/>
<evidence type="ECO:0000313" key="4">
    <source>
        <dbReference type="Proteomes" id="UP000318538"/>
    </source>
</evidence>
<feature type="coiled-coil region" evidence="1">
    <location>
        <begin position="202"/>
        <end position="264"/>
    </location>
</feature>
<dbReference type="Proteomes" id="UP000318538">
    <property type="component" value="Chromosome"/>
</dbReference>
<protein>
    <submittedName>
        <fullName evidence="3">Chromosome partition protein Smc</fullName>
    </submittedName>
</protein>
<dbReference type="KEGG" id="rlc:K227x_26290"/>
<evidence type="ECO:0000256" key="2">
    <source>
        <dbReference type="SAM" id="Phobius"/>
    </source>
</evidence>
<feature type="coiled-coil region" evidence="1">
    <location>
        <begin position="49"/>
        <end position="175"/>
    </location>
</feature>
<dbReference type="Gene3D" id="1.20.5.300">
    <property type="match status" value="1"/>
</dbReference>
<keyword evidence="1" id="KW-0175">Coiled coil</keyword>
<dbReference type="RefSeq" id="WP_145169775.1">
    <property type="nucleotide sequence ID" value="NZ_CP036525.1"/>
</dbReference>
<keyword evidence="2" id="KW-0812">Transmembrane</keyword>
<feature type="transmembrane region" description="Helical" evidence="2">
    <location>
        <begin position="6"/>
        <end position="29"/>
    </location>
</feature>
<dbReference type="OrthoDB" id="9781481at2"/>
<dbReference type="InterPro" id="IPR027417">
    <property type="entry name" value="P-loop_NTPase"/>
</dbReference>
<dbReference type="PANTHER" id="PTHR23159:SF60">
    <property type="entry name" value="SPINDLE ASSEMBLY ABNORMAL PROTEIN 4"/>
    <property type="match status" value="1"/>
</dbReference>
<dbReference type="AlphaFoldDB" id="A0A517NAT3"/>
<gene>
    <name evidence="3" type="primary">smc_6</name>
    <name evidence="3" type="ORF">K227x_26290</name>
</gene>